<name>A0AAQ3P1B7_VIGMU</name>
<gene>
    <name evidence="1" type="ORF">V8G54_007256</name>
</gene>
<dbReference type="Proteomes" id="UP001374535">
    <property type="component" value="Chromosome 2"/>
</dbReference>
<proteinExistence type="predicted"/>
<protein>
    <submittedName>
        <fullName evidence="1">Uncharacterized protein</fullName>
    </submittedName>
</protein>
<evidence type="ECO:0000313" key="1">
    <source>
        <dbReference type="EMBL" id="WVZ19934.1"/>
    </source>
</evidence>
<evidence type="ECO:0000313" key="2">
    <source>
        <dbReference type="Proteomes" id="UP001374535"/>
    </source>
</evidence>
<dbReference type="AlphaFoldDB" id="A0AAQ3P1B7"/>
<accession>A0AAQ3P1B7</accession>
<dbReference type="EMBL" id="CP144699">
    <property type="protein sequence ID" value="WVZ19934.1"/>
    <property type="molecule type" value="Genomic_DNA"/>
</dbReference>
<reference evidence="1 2" key="1">
    <citation type="journal article" date="2023" name="Life. Sci Alliance">
        <title>Evolutionary insights into 3D genome organization and epigenetic landscape of Vigna mungo.</title>
        <authorList>
            <person name="Junaid A."/>
            <person name="Singh B."/>
            <person name="Bhatia S."/>
        </authorList>
    </citation>
    <scope>NUCLEOTIDE SEQUENCE [LARGE SCALE GENOMIC DNA]</scope>
    <source>
        <strain evidence="1">Urdbean</strain>
    </source>
</reference>
<organism evidence="1 2">
    <name type="scientific">Vigna mungo</name>
    <name type="common">Black gram</name>
    <name type="synonym">Phaseolus mungo</name>
    <dbReference type="NCBI Taxonomy" id="3915"/>
    <lineage>
        <taxon>Eukaryota</taxon>
        <taxon>Viridiplantae</taxon>
        <taxon>Streptophyta</taxon>
        <taxon>Embryophyta</taxon>
        <taxon>Tracheophyta</taxon>
        <taxon>Spermatophyta</taxon>
        <taxon>Magnoliopsida</taxon>
        <taxon>eudicotyledons</taxon>
        <taxon>Gunneridae</taxon>
        <taxon>Pentapetalae</taxon>
        <taxon>rosids</taxon>
        <taxon>fabids</taxon>
        <taxon>Fabales</taxon>
        <taxon>Fabaceae</taxon>
        <taxon>Papilionoideae</taxon>
        <taxon>50 kb inversion clade</taxon>
        <taxon>NPAAA clade</taxon>
        <taxon>indigoferoid/millettioid clade</taxon>
        <taxon>Phaseoleae</taxon>
        <taxon>Vigna</taxon>
    </lineage>
</organism>
<keyword evidence="2" id="KW-1185">Reference proteome</keyword>
<sequence length="117" mass="12742">MWAMAPSVPQEEHQAHQIGISLEDCLTNPTAKDFGTNDYGYTVRLSLSLKSKEKNNKHGEGASSTGDFKTPFWDSSRCLPPDVYCVSPRPTSPTAGASTKPARSSFLLLKQINTSLP</sequence>